<name>A0A1I6LXY7_9RHOB</name>
<evidence type="ECO:0000313" key="3">
    <source>
        <dbReference type="EMBL" id="SFS08339.1"/>
    </source>
</evidence>
<dbReference type="Pfam" id="PF13202">
    <property type="entry name" value="EF-hand_5"/>
    <property type="match status" value="2"/>
</dbReference>
<dbReference type="PROSITE" id="PS00018">
    <property type="entry name" value="EF_HAND_1"/>
    <property type="match status" value="1"/>
</dbReference>
<dbReference type="Gene3D" id="1.10.238.10">
    <property type="entry name" value="EF-hand"/>
    <property type="match status" value="1"/>
</dbReference>
<dbReference type="PROSITE" id="PS50222">
    <property type="entry name" value="EF_HAND_2"/>
    <property type="match status" value="1"/>
</dbReference>
<proteinExistence type="predicted"/>
<feature type="signal peptide" evidence="1">
    <location>
        <begin position="1"/>
        <end position="20"/>
    </location>
</feature>
<accession>A0A1I6LXY7</accession>
<dbReference type="InterPro" id="IPR011992">
    <property type="entry name" value="EF-hand-dom_pair"/>
</dbReference>
<dbReference type="SUPFAM" id="SSF47473">
    <property type="entry name" value="EF-hand"/>
    <property type="match status" value="1"/>
</dbReference>
<feature type="chain" id="PRO_5011751351" evidence="1">
    <location>
        <begin position="21"/>
        <end position="77"/>
    </location>
</feature>
<dbReference type="InterPro" id="IPR018247">
    <property type="entry name" value="EF_Hand_1_Ca_BS"/>
</dbReference>
<keyword evidence="4" id="KW-1185">Reference proteome</keyword>
<dbReference type="Proteomes" id="UP000198926">
    <property type="component" value="Unassembled WGS sequence"/>
</dbReference>
<feature type="domain" description="EF-hand" evidence="2">
    <location>
        <begin position="41"/>
        <end position="76"/>
    </location>
</feature>
<dbReference type="EMBL" id="FOZM01000001">
    <property type="protein sequence ID" value="SFS08339.1"/>
    <property type="molecule type" value="Genomic_DNA"/>
</dbReference>
<keyword evidence="1" id="KW-0732">Signal</keyword>
<dbReference type="InterPro" id="IPR002048">
    <property type="entry name" value="EF_hand_dom"/>
</dbReference>
<gene>
    <name evidence="3" type="ORF">SAMN05444714_1010</name>
</gene>
<dbReference type="RefSeq" id="WP_090204719.1">
    <property type="nucleotide sequence ID" value="NZ_FOZM01000001.1"/>
</dbReference>
<evidence type="ECO:0000259" key="2">
    <source>
        <dbReference type="PROSITE" id="PS50222"/>
    </source>
</evidence>
<dbReference type="OrthoDB" id="5470953at2"/>
<protein>
    <submittedName>
        <fullName evidence="3">EF hand</fullName>
    </submittedName>
</protein>
<dbReference type="AlphaFoldDB" id="A0A1I6LXY7"/>
<organism evidence="3 4">
    <name type="scientific">Yoonia litorea</name>
    <dbReference type="NCBI Taxonomy" id="1123755"/>
    <lineage>
        <taxon>Bacteria</taxon>
        <taxon>Pseudomonadati</taxon>
        <taxon>Pseudomonadota</taxon>
        <taxon>Alphaproteobacteria</taxon>
        <taxon>Rhodobacterales</taxon>
        <taxon>Paracoccaceae</taxon>
        <taxon>Yoonia</taxon>
    </lineage>
</organism>
<evidence type="ECO:0000256" key="1">
    <source>
        <dbReference type="SAM" id="SignalP"/>
    </source>
</evidence>
<reference evidence="3 4" key="1">
    <citation type="submission" date="2016-10" db="EMBL/GenBank/DDBJ databases">
        <authorList>
            <person name="de Groot N.N."/>
        </authorList>
    </citation>
    <scope>NUCLEOTIDE SEQUENCE [LARGE SCALE GENOMIC DNA]</scope>
    <source>
        <strain evidence="3 4">DSM 29433</strain>
    </source>
</reference>
<dbReference type="GO" id="GO:0005509">
    <property type="term" value="F:calcium ion binding"/>
    <property type="evidence" value="ECO:0007669"/>
    <property type="project" value="InterPro"/>
</dbReference>
<evidence type="ECO:0000313" key="4">
    <source>
        <dbReference type="Proteomes" id="UP000198926"/>
    </source>
</evidence>
<dbReference type="STRING" id="1123755.SAMN05444714_1010"/>
<sequence length="77" mass="8069">MSKNKLTSVALILAATPMFAQNADIDINGDGMYSYPELQAFMPEMTEDTFAELDISGDGLLDAEEIAAGVAAGVLPS</sequence>